<dbReference type="EMBL" id="CAJNOK010007395">
    <property type="protein sequence ID" value="CAF1033107.1"/>
    <property type="molecule type" value="Genomic_DNA"/>
</dbReference>
<dbReference type="InterPro" id="IPR038765">
    <property type="entry name" value="Papain-like_cys_pep_sf"/>
</dbReference>
<protein>
    <recommendedName>
        <fullName evidence="1">OTU domain-containing protein</fullName>
    </recommendedName>
</protein>
<dbReference type="Proteomes" id="UP000682733">
    <property type="component" value="Unassembled WGS sequence"/>
</dbReference>
<keyword evidence="6" id="KW-1185">Reference proteome</keyword>
<dbReference type="CDD" id="cd22744">
    <property type="entry name" value="OTU"/>
    <property type="match status" value="1"/>
</dbReference>
<dbReference type="InterPro" id="IPR050704">
    <property type="entry name" value="Peptidase_C85-like"/>
</dbReference>
<gene>
    <name evidence="2" type="ORF">GPM918_LOCUS6968</name>
    <name evidence="3" type="ORF">OVA965_LOCUS16093</name>
    <name evidence="4" type="ORF">SRO942_LOCUS6968</name>
    <name evidence="5" type="ORF">TMI583_LOCUS16102</name>
</gene>
<dbReference type="InterPro" id="IPR003323">
    <property type="entry name" value="OTU_dom"/>
</dbReference>
<dbReference type="Gene3D" id="3.90.70.80">
    <property type="match status" value="1"/>
</dbReference>
<dbReference type="SUPFAM" id="SSF54001">
    <property type="entry name" value="Cysteine proteinases"/>
    <property type="match status" value="1"/>
</dbReference>
<evidence type="ECO:0000313" key="3">
    <source>
        <dbReference type="EMBL" id="CAF1033107.1"/>
    </source>
</evidence>
<accession>A0A813XHV6</accession>
<evidence type="ECO:0000313" key="4">
    <source>
        <dbReference type="EMBL" id="CAF3655886.1"/>
    </source>
</evidence>
<dbReference type="EMBL" id="CAJOBC010001105">
    <property type="protein sequence ID" value="CAF3655886.1"/>
    <property type="molecule type" value="Genomic_DNA"/>
</dbReference>
<dbReference type="PANTHER" id="PTHR12419:SF11">
    <property type="entry name" value="OTU DOMAIN-CONTAINING PROTEIN DDB_G0284757"/>
    <property type="match status" value="1"/>
</dbReference>
<evidence type="ECO:0000313" key="2">
    <source>
        <dbReference type="EMBL" id="CAF0868429.1"/>
    </source>
</evidence>
<organism evidence="2 6">
    <name type="scientific">Didymodactylos carnosus</name>
    <dbReference type="NCBI Taxonomy" id="1234261"/>
    <lineage>
        <taxon>Eukaryota</taxon>
        <taxon>Metazoa</taxon>
        <taxon>Spiralia</taxon>
        <taxon>Gnathifera</taxon>
        <taxon>Rotifera</taxon>
        <taxon>Eurotatoria</taxon>
        <taxon>Bdelloidea</taxon>
        <taxon>Philodinida</taxon>
        <taxon>Philodinidae</taxon>
        <taxon>Didymodactylos</taxon>
    </lineage>
</organism>
<evidence type="ECO:0000259" key="1">
    <source>
        <dbReference type="PROSITE" id="PS50802"/>
    </source>
</evidence>
<proteinExistence type="predicted"/>
<reference evidence="2" key="1">
    <citation type="submission" date="2021-02" db="EMBL/GenBank/DDBJ databases">
        <authorList>
            <person name="Nowell W R."/>
        </authorList>
    </citation>
    <scope>NUCLEOTIDE SEQUENCE</scope>
</reference>
<dbReference type="EMBL" id="CAJOBA010007406">
    <property type="protein sequence ID" value="CAF3801364.1"/>
    <property type="molecule type" value="Genomic_DNA"/>
</dbReference>
<evidence type="ECO:0000313" key="6">
    <source>
        <dbReference type="Proteomes" id="UP000663829"/>
    </source>
</evidence>
<sequence>MKFSNYSIPTAKWYYPTSTTYKPTRSNEQTVADYSYCTHHPSILSMKSLKIFSRFISHHNHLADDDTYQLHDKQLNRNLERRGFIRLPVRGDGNCLFYALAEGILHEMHVDKDFDYRIQTLMNFTHKRTIAHIASLLRQLCVDQWKKNQQFYSNFIDQKVTFLKEVKKFSKNGVSESILGDIVPLTICNALNIHVTIFTSVSDLPLIEVKSDSIFGEGIKTIYLAYNQNGAGHYDAAYRYA</sequence>
<comment type="caution">
    <text evidence="2">The sequence shown here is derived from an EMBL/GenBank/DDBJ whole genome shotgun (WGS) entry which is preliminary data.</text>
</comment>
<dbReference type="Proteomes" id="UP000681722">
    <property type="component" value="Unassembled WGS sequence"/>
</dbReference>
<feature type="domain" description="OTU" evidence="1">
    <location>
        <begin position="84"/>
        <end position="240"/>
    </location>
</feature>
<name>A0A813XHV6_9BILA</name>
<dbReference type="GO" id="GO:0004843">
    <property type="term" value="F:cysteine-type deubiquitinase activity"/>
    <property type="evidence" value="ECO:0007669"/>
    <property type="project" value="TreeGrafter"/>
</dbReference>
<dbReference type="AlphaFoldDB" id="A0A813XHV6"/>
<dbReference type="OrthoDB" id="415023at2759"/>
<dbReference type="EMBL" id="CAJNOQ010001105">
    <property type="protein sequence ID" value="CAF0868429.1"/>
    <property type="molecule type" value="Genomic_DNA"/>
</dbReference>
<dbReference type="Proteomes" id="UP000663829">
    <property type="component" value="Unassembled WGS sequence"/>
</dbReference>
<dbReference type="GO" id="GO:0016579">
    <property type="term" value="P:protein deubiquitination"/>
    <property type="evidence" value="ECO:0007669"/>
    <property type="project" value="TreeGrafter"/>
</dbReference>
<dbReference type="PANTHER" id="PTHR12419">
    <property type="entry name" value="OTU DOMAIN CONTAINING PROTEIN"/>
    <property type="match status" value="1"/>
</dbReference>
<dbReference type="Proteomes" id="UP000677228">
    <property type="component" value="Unassembled WGS sequence"/>
</dbReference>
<evidence type="ECO:0000313" key="5">
    <source>
        <dbReference type="EMBL" id="CAF3801364.1"/>
    </source>
</evidence>
<dbReference type="PROSITE" id="PS50802">
    <property type="entry name" value="OTU"/>
    <property type="match status" value="1"/>
</dbReference>